<dbReference type="EMBL" id="VRKQ01000010">
    <property type="protein sequence ID" value="TXG37289.1"/>
    <property type="molecule type" value="Genomic_DNA"/>
</dbReference>
<evidence type="ECO:0008006" key="3">
    <source>
        <dbReference type="Google" id="ProtNLM"/>
    </source>
</evidence>
<keyword evidence="2" id="KW-1185">Reference proteome</keyword>
<gene>
    <name evidence="1" type="ORF">FUA22_12055</name>
</gene>
<comment type="caution">
    <text evidence="1">The sequence shown here is derived from an EMBL/GenBank/DDBJ whole genome shotgun (WGS) entry which is preliminary data.</text>
</comment>
<dbReference type="OrthoDB" id="3286086at2"/>
<dbReference type="AlphaFoldDB" id="A0A5C7GIP0"/>
<dbReference type="InterPro" id="IPR008930">
    <property type="entry name" value="Terpenoid_cyclase/PrenylTrfase"/>
</dbReference>
<dbReference type="Proteomes" id="UP000321080">
    <property type="component" value="Unassembled WGS sequence"/>
</dbReference>
<name>A0A5C7GIP0_9FLAO</name>
<organism evidence="1 2">
    <name type="scientific">Seonamhaeicola maritimus</name>
    <dbReference type="NCBI Taxonomy" id="2591822"/>
    <lineage>
        <taxon>Bacteria</taxon>
        <taxon>Pseudomonadati</taxon>
        <taxon>Bacteroidota</taxon>
        <taxon>Flavobacteriia</taxon>
        <taxon>Flavobacteriales</taxon>
        <taxon>Flavobacteriaceae</taxon>
    </lineage>
</organism>
<dbReference type="SUPFAM" id="SSF48239">
    <property type="entry name" value="Terpenoid cyclases/Protein prenyltransferases"/>
    <property type="match status" value="1"/>
</dbReference>
<accession>A0A5C7GIP0</accession>
<protein>
    <recommendedName>
        <fullName evidence="3">Prenyltransferase</fullName>
    </recommendedName>
</protein>
<evidence type="ECO:0000313" key="1">
    <source>
        <dbReference type="EMBL" id="TXG37289.1"/>
    </source>
</evidence>
<reference evidence="1 2" key="1">
    <citation type="submission" date="2019-08" db="EMBL/GenBank/DDBJ databases">
        <title>Seonamhaeicola sediminis sp. nov., isolated from marine sediment.</title>
        <authorList>
            <person name="Cao W.R."/>
        </authorList>
    </citation>
    <scope>NUCLEOTIDE SEQUENCE [LARGE SCALE GENOMIC DNA]</scope>
    <source>
        <strain evidence="1 2">1505</strain>
    </source>
</reference>
<evidence type="ECO:0000313" key="2">
    <source>
        <dbReference type="Proteomes" id="UP000321080"/>
    </source>
</evidence>
<sequence length="302" mass="35264">MDNKMILPKKDFLKARDFILTNARMIERRLFEFHFANGNINGVFHAVYAYRNSDGGFGHGMEPDTASPESQPLFSIMALETLDEVGYLTKEIILNDFMPYFESITTEKGGIPWMFRPKSTYPCEAHFKTVKEWAALSTTAPLLGILEKHEIDIPWMKKAEQFVWSEFERIKDKHAFCYLCVPRWLTFLKYTKSQDKTKKTINDLKNWISNNEIICKDKSDEGWGLYGKPHSLNYAKSSESMLYSLFTQETIESDIKELINRQKEDGRWDTWYGISEGTKLEWAGIQTLWVLKALKNYGRIEK</sequence>
<dbReference type="RefSeq" id="WP_147768681.1">
    <property type="nucleotide sequence ID" value="NZ_VRKQ01000010.1"/>
</dbReference>
<proteinExistence type="predicted"/>